<feature type="transmembrane region" description="Helical" evidence="1">
    <location>
        <begin position="292"/>
        <end position="311"/>
    </location>
</feature>
<keyword evidence="1" id="KW-1133">Transmembrane helix</keyword>
<evidence type="ECO:0000256" key="1">
    <source>
        <dbReference type="SAM" id="Phobius"/>
    </source>
</evidence>
<organism evidence="2 3">
    <name type="scientific">Apiospora marii</name>
    <dbReference type="NCBI Taxonomy" id="335849"/>
    <lineage>
        <taxon>Eukaryota</taxon>
        <taxon>Fungi</taxon>
        <taxon>Dikarya</taxon>
        <taxon>Ascomycota</taxon>
        <taxon>Pezizomycotina</taxon>
        <taxon>Sordariomycetes</taxon>
        <taxon>Xylariomycetidae</taxon>
        <taxon>Amphisphaeriales</taxon>
        <taxon>Apiosporaceae</taxon>
        <taxon>Apiospora</taxon>
    </lineage>
</organism>
<protein>
    <submittedName>
        <fullName evidence="2">Uncharacterized protein</fullName>
    </submittedName>
</protein>
<feature type="transmembrane region" description="Helical" evidence="1">
    <location>
        <begin position="98"/>
        <end position="123"/>
    </location>
</feature>
<feature type="transmembrane region" description="Helical" evidence="1">
    <location>
        <begin position="12"/>
        <end position="37"/>
    </location>
</feature>
<proteinExistence type="predicted"/>
<dbReference type="Proteomes" id="UP001396898">
    <property type="component" value="Unassembled WGS sequence"/>
</dbReference>
<evidence type="ECO:0000313" key="2">
    <source>
        <dbReference type="EMBL" id="KAK8001346.1"/>
    </source>
</evidence>
<comment type="caution">
    <text evidence="2">The sequence shown here is derived from an EMBL/GenBank/DDBJ whole genome shotgun (WGS) entry which is preliminary data.</text>
</comment>
<sequence length="337" mass="35545">MLAALFPLSSFLGVLFAVQTLVTVLFVELVVVVEGTMRNRLAARNRRITPARSMPITLLVDSATPTIATEAPMDFFSVTPSHGIAVALVQRVVAVTHLILDVGLVGGAIVVVDATISLALLVLSDTVVQLLDLFQESDGSLGGFDASVKLVLQLILPGVVLGHAGHGILLEDRGLLQIHTIALGCDLLADSRAQVDDLVNMEACMSAADAKIRIELLNSHLLGLNKLVQLVNLLLEVAACDLLLAQMLDKSALVLDLLLVAIDQVLGQIVEVAVGVSSSWELLEGAEVVTSINTLGALLFAGLVGGVSVLGRRRMSGIDGRIHDEIDDLECLALDRA</sequence>
<name>A0ABR1R6F5_9PEZI</name>
<accession>A0ABR1R6F5</accession>
<gene>
    <name evidence="2" type="ORF">PG991_013568</name>
</gene>
<keyword evidence="3" id="KW-1185">Reference proteome</keyword>
<dbReference type="EMBL" id="JAQQWI010000018">
    <property type="protein sequence ID" value="KAK8001346.1"/>
    <property type="molecule type" value="Genomic_DNA"/>
</dbReference>
<keyword evidence="1" id="KW-0812">Transmembrane</keyword>
<reference evidence="2 3" key="1">
    <citation type="submission" date="2023-01" db="EMBL/GenBank/DDBJ databases">
        <title>Analysis of 21 Apiospora genomes using comparative genomics revels a genus with tremendous synthesis potential of carbohydrate active enzymes and secondary metabolites.</title>
        <authorList>
            <person name="Sorensen T."/>
        </authorList>
    </citation>
    <scope>NUCLEOTIDE SEQUENCE [LARGE SCALE GENOMIC DNA]</scope>
    <source>
        <strain evidence="2 3">CBS 20057</strain>
    </source>
</reference>
<evidence type="ECO:0000313" key="3">
    <source>
        <dbReference type="Proteomes" id="UP001396898"/>
    </source>
</evidence>
<feature type="transmembrane region" description="Helical" evidence="1">
    <location>
        <begin position="257"/>
        <end position="280"/>
    </location>
</feature>
<keyword evidence="1" id="KW-0472">Membrane</keyword>